<evidence type="ECO:0000313" key="1">
    <source>
        <dbReference type="EMBL" id="KAG7086915.1"/>
    </source>
</evidence>
<dbReference type="EMBL" id="CM032190">
    <property type="protein sequence ID" value="KAG7086915.1"/>
    <property type="molecule type" value="Genomic_DNA"/>
</dbReference>
<comment type="caution">
    <text evidence="1">The sequence shown here is derived from an EMBL/GenBank/DDBJ whole genome shotgun (WGS) entry which is preliminary data.</text>
</comment>
<evidence type="ECO:0000313" key="2">
    <source>
        <dbReference type="Proteomes" id="UP001049176"/>
    </source>
</evidence>
<gene>
    <name evidence="1" type="ORF">E1B28_002831</name>
</gene>
<name>A0A9P7UMD4_9AGAR</name>
<proteinExistence type="predicted"/>
<organism evidence="1 2">
    <name type="scientific">Marasmius oreades</name>
    <name type="common">fairy-ring Marasmius</name>
    <dbReference type="NCBI Taxonomy" id="181124"/>
    <lineage>
        <taxon>Eukaryota</taxon>
        <taxon>Fungi</taxon>
        <taxon>Dikarya</taxon>
        <taxon>Basidiomycota</taxon>
        <taxon>Agaricomycotina</taxon>
        <taxon>Agaricomycetes</taxon>
        <taxon>Agaricomycetidae</taxon>
        <taxon>Agaricales</taxon>
        <taxon>Marasmiineae</taxon>
        <taxon>Marasmiaceae</taxon>
        <taxon>Marasmius</taxon>
    </lineage>
</organism>
<dbReference type="KEGG" id="more:E1B28_002831"/>
<keyword evidence="2" id="KW-1185">Reference proteome</keyword>
<dbReference type="AlphaFoldDB" id="A0A9P7UMD4"/>
<dbReference type="GeneID" id="66071907"/>
<protein>
    <submittedName>
        <fullName evidence="1">Uncharacterized protein</fullName>
    </submittedName>
</protein>
<accession>A0A9P7UMD4</accession>
<reference evidence="1" key="1">
    <citation type="journal article" date="2021" name="Genome Biol. Evol.">
        <title>The assembled and annotated genome of the fairy-ring fungus Marasmius oreades.</title>
        <authorList>
            <person name="Hiltunen M."/>
            <person name="Ament-Velasquez S.L."/>
            <person name="Johannesson H."/>
        </authorList>
    </citation>
    <scope>NUCLEOTIDE SEQUENCE</scope>
    <source>
        <strain evidence="1">03SP1</strain>
    </source>
</reference>
<dbReference type="RefSeq" id="XP_043003386.1">
    <property type="nucleotide sequence ID" value="XM_043159780.1"/>
</dbReference>
<sequence>MARREGPMVLSMVLRVRPMTGVIPGGSSFWAEVDMRMRKLQPGDMFGGTRVGGGREELLVDGRCAYGYMAWCGRRFSNIFASTSTCSRIKRARSILLHGTVSVTG</sequence>
<dbReference type="Proteomes" id="UP001049176">
    <property type="component" value="Chromosome 10"/>
</dbReference>